<dbReference type="Gene3D" id="1.10.1070.11">
    <property type="entry name" value="Phosphatidylinositol 3-/4-kinase, catalytic domain"/>
    <property type="match status" value="1"/>
</dbReference>
<dbReference type="InterPro" id="IPR000403">
    <property type="entry name" value="PI3/4_kinase_cat_dom"/>
</dbReference>
<evidence type="ECO:0000256" key="12">
    <source>
        <dbReference type="ARBA" id="ARBA00048679"/>
    </source>
</evidence>
<dbReference type="FunFam" id="1.10.1070.11:FF:000015">
    <property type="entry name" value="Serine/threonine-protein kinase ATM"/>
    <property type="match status" value="1"/>
</dbReference>
<organism evidence="18 19">
    <name type="scientific">Forsythia ovata</name>
    <dbReference type="NCBI Taxonomy" id="205694"/>
    <lineage>
        <taxon>Eukaryota</taxon>
        <taxon>Viridiplantae</taxon>
        <taxon>Streptophyta</taxon>
        <taxon>Embryophyta</taxon>
        <taxon>Tracheophyta</taxon>
        <taxon>Spermatophyta</taxon>
        <taxon>Magnoliopsida</taxon>
        <taxon>eudicotyledons</taxon>
        <taxon>Gunneridae</taxon>
        <taxon>Pentapetalae</taxon>
        <taxon>asterids</taxon>
        <taxon>lamiids</taxon>
        <taxon>Lamiales</taxon>
        <taxon>Oleaceae</taxon>
        <taxon>Forsythieae</taxon>
        <taxon>Forsythia</taxon>
    </lineage>
</organism>
<evidence type="ECO:0000256" key="8">
    <source>
        <dbReference type="ARBA" id="ARBA00022840"/>
    </source>
</evidence>
<evidence type="ECO:0000256" key="7">
    <source>
        <dbReference type="ARBA" id="ARBA00022777"/>
    </source>
</evidence>
<dbReference type="InterPro" id="IPR057445">
    <property type="entry name" value="ATM_TPR"/>
</dbReference>
<evidence type="ECO:0000256" key="1">
    <source>
        <dbReference type="ARBA" id="ARBA00004123"/>
    </source>
</evidence>
<evidence type="ECO:0000256" key="4">
    <source>
        <dbReference type="ARBA" id="ARBA00022679"/>
    </source>
</evidence>
<dbReference type="Pfam" id="PF25360">
    <property type="entry name" value="TPR_ATM"/>
    <property type="match status" value="1"/>
</dbReference>
<comment type="caution">
    <text evidence="18">The sequence shown here is derived from an EMBL/GenBank/DDBJ whole genome shotgun (WGS) entry which is preliminary data.</text>
</comment>
<dbReference type="PROSITE" id="PS00915">
    <property type="entry name" value="PI3_4_KINASE_1"/>
    <property type="match status" value="1"/>
</dbReference>
<dbReference type="InterPro" id="IPR044107">
    <property type="entry name" value="PIKKc_ATM"/>
</dbReference>
<dbReference type="Proteomes" id="UP001604277">
    <property type="component" value="Unassembled WGS sequence"/>
</dbReference>
<accession>A0ABD1TSQ3</accession>
<dbReference type="PROSITE" id="PS51190">
    <property type="entry name" value="FATC"/>
    <property type="match status" value="1"/>
</dbReference>
<feature type="domain" description="FAT" evidence="16">
    <location>
        <begin position="1903"/>
        <end position="2567"/>
    </location>
</feature>
<keyword evidence="6" id="KW-0227">DNA damage</keyword>
<dbReference type="PANTHER" id="PTHR37079:SF4">
    <property type="entry name" value="SERINE_THREONINE-PROTEIN KINASE ATM"/>
    <property type="match status" value="1"/>
</dbReference>
<dbReference type="GO" id="GO:0006974">
    <property type="term" value="P:DNA damage response"/>
    <property type="evidence" value="ECO:0007669"/>
    <property type="project" value="UniProtKB-KW"/>
</dbReference>
<dbReference type="EC" id="2.7.11.1" evidence="2"/>
<reference evidence="19" key="1">
    <citation type="submission" date="2024-07" db="EMBL/GenBank/DDBJ databases">
        <title>Two chromosome-level genome assemblies of Korean endemic species Abeliophyllum distichum and Forsythia ovata (Oleaceae).</title>
        <authorList>
            <person name="Jang H."/>
        </authorList>
    </citation>
    <scope>NUCLEOTIDE SEQUENCE [LARGE SCALE GENOMIC DNA]</scope>
</reference>
<dbReference type="InterPro" id="IPR003151">
    <property type="entry name" value="PIK-rel_kinase_FAT"/>
</dbReference>
<evidence type="ECO:0000259" key="15">
    <source>
        <dbReference type="PROSITE" id="PS50290"/>
    </source>
</evidence>
<feature type="domain" description="PI3K/PI4K catalytic" evidence="15">
    <location>
        <begin position="2673"/>
        <end position="2983"/>
    </location>
</feature>
<dbReference type="Pfam" id="PF00454">
    <property type="entry name" value="PI3_PI4_kinase"/>
    <property type="match status" value="1"/>
</dbReference>
<dbReference type="Gene3D" id="3.30.1010.10">
    <property type="entry name" value="Phosphatidylinositol 3-kinase Catalytic Subunit, Chain A, domain 4"/>
    <property type="match status" value="1"/>
</dbReference>
<feature type="coiled-coil region" evidence="14">
    <location>
        <begin position="2429"/>
        <end position="2463"/>
    </location>
</feature>
<dbReference type="GO" id="GO:0005634">
    <property type="term" value="C:nucleus"/>
    <property type="evidence" value="ECO:0007669"/>
    <property type="project" value="UniProtKB-SubCell"/>
</dbReference>
<dbReference type="EMBL" id="JBFOLJ010000008">
    <property type="protein sequence ID" value="KAL2515749.1"/>
    <property type="molecule type" value="Genomic_DNA"/>
</dbReference>
<dbReference type="CDD" id="cd05171">
    <property type="entry name" value="PIKKc_ATM"/>
    <property type="match status" value="1"/>
</dbReference>
<keyword evidence="19" id="KW-1185">Reference proteome</keyword>
<dbReference type="SUPFAM" id="SSF56112">
    <property type="entry name" value="Protein kinase-like (PK-like)"/>
    <property type="match status" value="1"/>
</dbReference>
<evidence type="ECO:0000256" key="10">
    <source>
        <dbReference type="ARBA" id="ARBA00023306"/>
    </source>
</evidence>
<dbReference type="FunFam" id="3.30.1010.10:FF:000023">
    <property type="entry name" value="Serine/threonine-protein kinase ATM"/>
    <property type="match status" value="1"/>
</dbReference>
<dbReference type="PROSITE" id="PS51189">
    <property type="entry name" value="FAT"/>
    <property type="match status" value="1"/>
</dbReference>
<dbReference type="Pfam" id="PF02260">
    <property type="entry name" value="FATC"/>
    <property type="match status" value="1"/>
</dbReference>
<name>A0ABD1TSQ3_9LAMI</name>
<comment type="catalytic activity">
    <reaction evidence="12">
        <text>L-seryl-[protein] + ATP = O-phospho-L-seryl-[protein] + ADP + H(+)</text>
        <dbReference type="Rhea" id="RHEA:17989"/>
        <dbReference type="Rhea" id="RHEA-COMP:9863"/>
        <dbReference type="Rhea" id="RHEA-COMP:11604"/>
        <dbReference type="ChEBI" id="CHEBI:15378"/>
        <dbReference type="ChEBI" id="CHEBI:29999"/>
        <dbReference type="ChEBI" id="CHEBI:30616"/>
        <dbReference type="ChEBI" id="CHEBI:83421"/>
        <dbReference type="ChEBI" id="CHEBI:456216"/>
        <dbReference type="EC" id="2.7.11.1"/>
    </reaction>
</comment>
<dbReference type="SMART" id="SM01343">
    <property type="entry name" value="FATC"/>
    <property type="match status" value="1"/>
</dbReference>
<dbReference type="PROSITE" id="PS50290">
    <property type="entry name" value="PI3_4_KINASE_3"/>
    <property type="match status" value="1"/>
</dbReference>
<comment type="catalytic activity">
    <reaction evidence="11">
        <text>L-threonyl-[protein] + ATP = O-phospho-L-threonyl-[protein] + ADP + H(+)</text>
        <dbReference type="Rhea" id="RHEA:46608"/>
        <dbReference type="Rhea" id="RHEA-COMP:11060"/>
        <dbReference type="Rhea" id="RHEA-COMP:11605"/>
        <dbReference type="ChEBI" id="CHEBI:15378"/>
        <dbReference type="ChEBI" id="CHEBI:30013"/>
        <dbReference type="ChEBI" id="CHEBI:30616"/>
        <dbReference type="ChEBI" id="CHEBI:61977"/>
        <dbReference type="ChEBI" id="CHEBI:456216"/>
        <dbReference type="EC" id="2.7.11.1"/>
    </reaction>
</comment>
<evidence type="ECO:0000256" key="11">
    <source>
        <dbReference type="ARBA" id="ARBA00047899"/>
    </source>
</evidence>
<protein>
    <recommendedName>
        <fullName evidence="13">Serine/threonine-protein kinase ATM</fullName>
        <ecNumber evidence="2">2.7.11.1</ecNumber>
    </recommendedName>
</protein>
<dbReference type="InterPro" id="IPR011009">
    <property type="entry name" value="Kinase-like_dom_sf"/>
</dbReference>
<proteinExistence type="predicted"/>
<dbReference type="PANTHER" id="PTHR37079">
    <property type="entry name" value="SERINE/THREONINE-PROTEIN KINASE ATM"/>
    <property type="match status" value="1"/>
</dbReference>
<feature type="domain" description="FATC" evidence="17">
    <location>
        <begin position="2999"/>
        <end position="3031"/>
    </location>
</feature>
<evidence type="ECO:0000256" key="2">
    <source>
        <dbReference type="ARBA" id="ARBA00012513"/>
    </source>
</evidence>
<dbReference type="InterPro" id="IPR014009">
    <property type="entry name" value="PIK_FAT"/>
</dbReference>
<evidence type="ECO:0000256" key="6">
    <source>
        <dbReference type="ARBA" id="ARBA00022763"/>
    </source>
</evidence>
<dbReference type="PROSITE" id="PS00916">
    <property type="entry name" value="PI3_4_KINASE_2"/>
    <property type="match status" value="1"/>
</dbReference>
<keyword evidence="4" id="KW-0808">Transferase</keyword>
<keyword evidence="7" id="KW-0418">Kinase</keyword>
<dbReference type="InterPro" id="IPR036940">
    <property type="entry name" value="PI3/4_kinase_cat_sf"/>
</dbReference>
<dbReference type="InterPro" id="IPR018936">
    <property type="entry name" value="PI3/4_kinase_CS"/>
</dbReference>
<evidence type="ECO:0000313" key="19">
    <source>
        <dbReference type="Proteomes" id="UP001604277"/>
    </source>
</evidence>
<evidence type="ECO:0000259" key="16">
    <source>
        <dbReference type="PROSITE" id="PS51189"/>
    </source>
</evidence>
<evidence type="ECO:0000256" key="9">
    <source>
        <dbReference type="ARBA" id="ARBA00023242"/>
    </source>
</evidence>
<evidence type="ECO:0000256" key="5">
    <source>
        <dbReference type="ARBA" id="ARBA00022741"/>
    </source>
</evidence>
<dbReference type="GO" id="GO:0004674">
    <property type="term" value="F:protein serine/threonine kinase activity"/>
    <property type="evidence" value="ECO:0007669"/>
    <property type="project" value="UniProtKB-KW"/>
</dbReference>
<dbReference type="InterPro" id="IPR003152">
    <property type="entry name" value="FATC_dom"/>
</dbReference>
<evidence type="ECO:0000256" key="13">
    <source>
        <dbReference type="ARBA" id="ARBA00073111"/>
    </source>
</evidence>
<sequence>MTTRVTSRDVQEIVNKLSSDKAKLRDEGIKLLNTWLEGERSVGFCKYMSEKTAMLKPNEIPNSETWPFLVKLLIHCVSLEISSSKKRLPKFSLGKTLRIVVQRAEDDRFSGKKFLLLPVAKLLFSHTWDVLKDVPSFQSEYGVILRHLLAVKYYRFHMRKRVYSNLVRLYMEKVETSLSTENIGQLNPKEEVFRFTLTLHSLLENPPGDIPNDLREDIVKGFIGIFTNVRDEGKISRKLIECINTYLIKDGPNLGCKSLEIHEAVQQFVFRCWITTHDRSLKDSLVLYAKLQLSLTRGVDDGTALLEQLLDVLGKELDQMSTSSINLPRSDATRDDKCGILTSSQYSVLELSAFVFCRACTNTPKTPKAEKRARREHAAVQIKERLMEGKWSWHAAFFFIIRNFSTGIKKGLLFCWFESISANFERIINDANMEHAYDGLLWTLRSLQGLSLLLLFPATSVETVRKSSSTTNEAYKGWHIIWSCLMRGLPTFSNVPSIVDAALMLLCNILLSDTADACNVSQDIWDLRFFKPLPSTSVLCFISCYFSRKASQGDLRDALYLRQNLVRAVLALLNGKSCSLLNERSVVLVPAAVYALSVGSATLLYDAKDLSVHVPEAMEVRAKAEEHSLESLCEFFDCSVESLARIHNDSCPKVTPSKYHEFVRLPRQLRDQLLHEVENYVLENLRDKEIEKMLLSEVIYTCTLLSNFMYCSYSTRIREDVSPFLSKLGEFLLELLDHAVSVIQKAYNASVCSCLGSNSVSNNMDSIVSSLKCFAHSPLLSTWQEKDDAFCRAIVQSIERLVKALAKLYEGCLESGRNLYSKVDSDIPDFHSVRDLIPPNSSKGMIVDAELDVNSGSTDDVLTIDGDQTSGTSMSSVNQKMDLLSIISSFFSILPIVTWEILFNLKEKESDPKVLENFLFILCKQARWSSYRHLSDLVLSINEVVSTWENLQLQFEHILDVICGLLESLLHFDGVVKDKHNASPLRERPSEECLISLGDLVNRVFENGLFDWCGRAKLVDCVCNFVSLRPHIAQSMIEKLFMLLHDPDYRVRFSLAQRIGVLFQTWDGHVELFQDVCSNFGTKLVVSSRGKVVTAAEVIAAGPQPRPMMETTIITLMHLALLSEKIELEAVFMICTIASIDRCQRELVIAALDSLSRELHYTNRTKYLEELMGPILFCWVACGVSLVALVETRDLFVLNVEPVTFMQYCCHWLLPALILHGDGSNLKWVAKVACQPCAELIRNHFVHIFSVCMALHCSKKAGWEKGSAVLESSILSFAEISEQERDELIKKQMVSIVNHTFSLASCASDPPLPFFSKDTIARAIQTIVDGFLEIEDCSRSISLIDKINIFRPDRVFMFIVEMHYRITAAAHYRHKSNRLAGIEVLVDVLGHRAEIPSTLNYILNLIGQFIGCSSLMDQCCYIISTLLKILSDNPSGEIAGVLGEHLQFLVSKLVACCIPSESNGKLSVTASSEVVSLLQQLILGTHSSLHEYIKELEPFPEIDIFDEIRRSHQKICQNYSPRVHLLNLVKRSRYVPPRLLLFSLKTLHKNLFTREMHPGKKNREDVSEDAYWHADNEIVRAAWNLVQMCSMDNTNDLGAMVSDFVSRVGIGDPHSVVFHLPGESQIRASGMVNAISSAYPNFHMDTGLSEELLLVLIRLLKKYLMDESVEMIDMTSQALRGILSTEKGQRALLSLDSYEKSLIEVHSKGVNMELVQKFIATLQRKYNAEAISIDNSSVWTTCDKTFEAWVCPLVYALMGYCNDIILRLCQDIVLVKSEVAELLFCNVIVNLAVGRKDLDDDICRLISLKVQENIFIESNALVKSIQILLDALNELRLCHVMERTGSSSALHKQESLKITKASSHGSKSHSTSAKVKEHHSTSGLLMSTLHWEKVYWLPVDYLIVAKSAIDCGSYFTAVLYVEHWCEEHFNSLTLGSPDFSHHETLPRHIEILASAVTQINEPDSLYGIIQSHKLTSQIITFEHEGNWSKALEFYDLQVRSEPMLHTSGSTNFSIENSQGAAHASLSRIEDEMMHKKPYKGLIRSLQQIGCTHVLDVYCQGLTSQKGQFQHDLEFTELQYEAAWRAGNWDFSLLYSGSDVSVSYQRYKGHHFNENLHSCLRALQEGEFDEFHKELKDSKQDLLLSLCHASKESTEYIYSTIVKLQIFYHLGKAWDLRWSSSREKMDTSSERQKLLSEPVVPSMDQLRWLHNDWNFILKQAELHMNLLEPFIAFRRVFLQILNCMASTVNHLLESASVLRKGSRFSDAAATLHKFKFLCSDMKGEYSNLYWLGRLEEAKLLRAQGQHDMAINLADYISQNHQLKEGASDVFRLVGKWLAEARSSNSRTILEKYLKHAVSMAEDHKTAEKLSMAKRSQMHFHLAHYADALFRSSEERLNSNEWQVTTRLRKHKKKELEALTKRVDSSSKGDKTDYSLKIQELRKQLAMYEEEAEKLQEDRDNFLCTALEGYKQCLIIGDKYDVRVVFRLVSLWFNLSSRQIVVDGMLGTIREVQSYKFIPLVYQIASRMGGPKDSLGPKSFQFALVSLVKKMAIDHPYHTTFQLLALSNGDRIKDKQRSRNSFVVDMDKKIAAENLLTELSSYHGAIITQMKQMVEIYIKLAELETKREDTNKKVTLPREIRSVRELELVPVVTSNFPVDRTCQYPEGSFPHFRGLSDSVTIMNGINAPKVVECLGSDGNRYRQLAKSGNDDLRQDAVMEQFFALVNTFLQNNRDTWKRRLRIRTYKVVPFTPSAGVLEWVNGTVPLGEYLNGSSRSGGAHGRYGIGDWSFLKCRQQMAMEKDKRKAFQEVCKNFRPVMHYFFLERFSHPADWFDKRLAYTRSVAASSMVGYIVGLGDRHSMNILIDQATAEVVHIDLGVAFEQGLMLKTPERVPFRLTRDIVDGMGVTGVEGVFRRCCEETLSVMRTNKEALLTIVEVFIHDPLYKWALSPLKAMQRQKEIDDDLDANLEDSDEDGYEGNKDAARALMRVKQKLDGYEEGEMRSVHGQVQQLIQDAIDPDRLCHMFPGWGAWL</sequence>
<dbReference type="GO" id="GO:0005524">
    <property type="term" value="F:ATP binding"/>
    <property type="evidence" value="ECO:0007669"/>
    <property type="project" value="UniProtKB-KW"/>
</dbReference>
<keyword evidence="5" id="KW-0547">Nucleotide-binding</keyword>
<evidence type="ECO:0000256" key="14">
    <source>
        <dbReference type="SAM" id="Coils"/>
    </source>
</evidence>
<evidence type="ECO:0000256" key="3">
    <source>
        <dbReference type="ARBA" id="ARBA00022527"/>
    </source>
</evidence>
<keyword evidence="14" id="KW-0175">Coiled coil</keyword>
<evidence type="ECO:0000313" key="18">
    <source>
        <dbReference type="EMBL" id="KAL2515749.1"/>
    </source>
</evidence>
<keyword evidence="3" id="KW-0723">Serine/threonine-protein kinase</keyword>
<keyword evidence="9" id="KW-0539">Nucleus</keyword>
<dbReference type="Pfam" id="PF02259">
    <property type="entry name" value="FAT"/>
    <property type="match status" value="1"/>
</dbReference>
<evidence type="ECO:0000259" key="17">
    <source>
        <dbReference type="PROSITE" id="PS51190"/>
    </source>
</evidence>
<gene>
    <name evidence="18" type="ORF">Fot_29720</name>
</gene>
<keyword evidence="10" id="KW-0131">Cell cycle</keyword>
<dbReference type="SMART" id="SM00146">
    <property type="entry name" value="PI3Kc"/>
    <property type="match status" value="1"/>
</dbReference>
<keyword evidence="8" id="KW-0067">ATP-binding</keyword>
<comment type="subcellular location">
    <subcellularLocation>
        <location evidence="1">Nucleus</location>
    </subcellularLocation>
</comment>
<dbReference type="InterPro" id="IPR038980">
    <property type="entry name" value="ATM_plant"/>
</dbReference>